<keyword evidence="1" id="KW-0677">Repeat</keyword>
<sequence>MRDTVSWSALIGGLARSGKPDDALSLFDKMIRAGEEPNGITMVNLLEACASSAEVKRSKSAHGIAIRRGLADEVAVGTAILDMYSKSGTIIPSRRVFDRIPCRNIITWSAMIAGYGMNGLAQEALALLAKLRDQGLKPNAVTALSVLSACSHGGLVEEGISLVKSMIQEDGLNLDPEHYACVADMLARAGKLDGAIDLIESIPLRLKPGASAWSAIMNGCRTFMNAEISKMTIPRVLELEPLCSGSYMLTSGILAASRMWGEAARVRKLGKERGVKVVAGYSLVHVENRACRFLAGDETHEFAGEIRRVARQLHSSLRFHGEYDKLMGTGCYG</sequence>
<dbReference type="FunFam" id="1.25.40.10:FF:000090">
    <property type="entry name" value="Pentatricopeptide repeat-containing protein, chloroplastic"/>
    <property type="match status" value="1"/>
</dbReference>
<dbReference type="InterPro" id="IPR011990">
    <property type="entry name" value="TPR-like_helical_dom_sf"/>
</dbReference>
<dbReference type="Pfam" id="PF20431">
    <property type="entry name" value="E_motif"/>
    <property type="match status" value="1"/>
</dbReference>
<accession>A0AAN7KXN3</accession>
<gene>
    <name evidence="3" type="ORF">SAY86_014088</name>
</gene>
<evidence type="ECO:0000256" key="2">
    <source>
        <dbReference type="PROSITE-ProRule" id="PRU00708"/>
    </source>
</evidence>
<dbReference type="Gene3D" id="1.25.40.10">
    <property type="entry name" value="Tetratricopeptide repeat domain"/>
    <property type="match status" value="1"/>
</dbReference>
<name>A0AAN7KXN3_TRANT</name>
<evidence type="ECO:0000313" key="4">
    <source>
        <dbReference type="Proteomes" id="UP001346149"/>
    </source>
</evidence>
<dbReference type="AlphaFoldDB" id="A0AAN7KXN3"/>
<dbReference type="PANTHER" id="PTHR47926:SF452">
    <property type="entry name" value="PENTATRICOPEPTIDE REPEAT-CONTAINING PROTEIN"/>
    <property type="match status" value="1"/>
</dbReference>
<organism evidence="3 4">
    <name type="scientific">Trapa natans</name>
    <name type="common">Water chestnut</name>
    <dbReference type="NCBI Taxonomy" id="22666"/>
    <lineage>
        <taxon>Eukaryota</taxon>
        <taxon>Viridiplantae</taxon>
        <taxon>Streptophyta</taxon>
        <taxon>Embryophyta</taxon>
        <taxon>Tracheophyta</taxon>
        <taxon>Spermatophyta</taxon>
        <taxon>Magnoliopsida</taxon>
        <taxon>eudicotyledons</taxon>
        <taxon>Gunneridae</taxon>
        <taxon>Pentapetalae</taxon>
        <taxon>rosids</taxon>
        <taxon>malvids</taxon>
        <taxon>Myrtales</taxon>
        <taxon>Lythraceae</taxon>
        <taxon>Trapa</taxon>
    </lineage>
</organism>
<proteinExistence type="predicted"/>
<dbReference type="GO" id="GO:0003723">
    <property type="term" value="F:RNA binding"/>
    <property type="evidence" value="ECO:0007669"/>
    <property type="project" value="InterPro"/>
</dbReference>
<reference evidence="3 4" key="1">
    <citation type="journal article" date="2023" name="Hortic Res">
        <title>Pangenome of water caltrop reveals structural variations and asymmetric subgenome divergence after allopolyploidization.</title>
        <authorList>
            <person name="Zhang X."/>
            <person name="Chen Y."/>
            <person name="Wang L."/>
            <person name="Yuan Y."/>
            <person name="Fang M."/>
            <person name="Shi L."/>
            <person name="Lu R."/>
            <person name="Comes H.P."/>
            <person name="Ma Y."/>
            <person name="Chen Y."/>
            <person name="Huang G."/>
            <person name="Zhou Y."/>
            <person name="Zheng Z."/>
            <person name="Qiu Y."/>
        </authorList>
    </citation>
    <scope>NUCLEOTIDE SEQUENCE [LARGE SCALE GENOMIC DNA]</scope>
    <source>
        <strain evidence="3">F231</strain>
    </source>
</reference>
<dbReference type="InterPro" id="IPR002885">
    <property type="entry name" value="PPR_rpt"/>
</dbReference>
<dbReference type="NCBIfam" id="TIGR00756">
    <property type="entry name" value="PPR"/>
    <property type="match status" value="2"/>
</dbReference>
<dbReference type="InterPro" id="IPR046960">
    <property type="entry name" value="PPR_At4g14850-like_plant"/>
</dbReference>
<dbReference type="GO" id="GO:0009451">
    <property type="term" value="P:RNA modification"/>
    <property type="evidence" value="ECO:0007669"/>
    <property type="project" value="InterPro"/>
</dbReference>
<protein>
    <recommendedName>
        <fullName evidence="5">Pentatricopeptide repeat-containing protein</fullName>
    </recommendedName>
</protein>
<evidence type="ECO:0000256" key="1">
    <source>
        <dbReference type="ARBA" id="ARBA00022737"/>
    </source>
</evidence>
<evidence type="ECO:0000313" key="3">
    <source>
        <dbReference type="EMBL" id="KAK4772313.1"/>
    </source>
</evidence>
<keyword evidence="4" id="KW-1185">Reference proteome</keyword>
<dbReference type="PROSITE" id="PS51375">
    <property type="entry name" value="PPR"/>
    <property type="match status" value="2"/>
</dbReference>
<comment type="caution">
    <text evidence="3">The sequence shown here is derived from an EMBL/GenBank/DDBJ whole genome shotgun (WGS) entry which is preliminary data.</text>
</comment>
<dbReference type="Pfam" id="PF13041">
    <property type="entry name" value="PPR_2"/>
    <property type="match status" value="2"/>
</dbReference>
<dbReference type="Proteomes" id="UP001346149">
    <property type="component" value="Unassembled WGS sequence"/>
</dbReference>
<dbReference type="InterPro" id="IPR046848">
    <property type="entry name" value="E_motif"/>
</dbReference>
<evidence type="ECO:0008006" key="5">
    <source>
        <dbReference type="Google" id="ProtNLM"/>
    </source>
</evidence>
<dbReference type="EMBL" id="JAXQNO010000020">
    <property type="protein sequence ID" value="KAK4772313.1"/>
    <property type="molecule type" value="Genomic_DNA"/>
</dbReference>
<feature type="repeat" description="PPR" evidence="2">
    <location>
        <begin position="104"/>
        <end position="138"/>
    </location>
</feature>
<dbReference type="PANTHER" id="PTHR47926">
    <property type="entry name" value="PENTATRICOPEPTIDE REPEAT-CONTAINING PROTEIN"/>
    <property type="match status" value="1"/>
</dbReference>
<feature type="repeat" description="PPR" evidence="2">
    <location>
        <begin position="3"/>
        <end position="37"/>
    </location>
</feature>